<dbReference type="GO" id="GO:0030599">
    <property type="term" value="F:pectinesterase activity"/>
    <property type="evidence" value="ECO:0007669"/>
    <property type="project" value="UniProtKB-UniRule"/>
</dbReference>
<comment type="pathway">
    <text evidence="5">Glycan metabolism; pectin degradation; 2-dehydro-3-deoxy-D-gluconate from pectin: step 1/5.</text>
</comment>
<dbReference type="PANTHER" id="PTHR31321:SF57">
    <property type="entry name" value="PECTINESTERASE 53-RELATED"/>
    <property type="match status" value="1"/>
</dbReference>
<gene>
    <name evidence="7" type="ORF">E1B00_13545</name>
</gene>
<dbReference type="RefSeq" id="WP_139449649.1">
    <property type="nucleotide sequence ID" value="NZ_SMDR01000003.1"/>
</dbReference>
<dbReference type="Gene3D" id="2.160.20.10">
    <property type="entry name" value="Single-stranded right-handed beta-helix, Pectin lyase-like"/>
    <property type="match status" value="1"/>
</dbReference>
<evidence type="ECO:0000256" key="3">
    <source>
        <dbReference type="ARBA" id="ARBA00023085"/>
    </source>
</evidence>
<dbReference type="PANTHER" id="PTHR31321">
    <property type="entry name" value="ACYL-COA THIOESTER HYDROLASE YBHC-RELATED"/>
    <property type="match status" value="1"/>
</dbReference>
<dbReference type="GO" id="GO:0042545">
    <property type="term" value="P:cell wall modification"/>
    <property type="evidence" value="ECO:0007669"/>
    <property type="project" value="UniProtKB-UniRule"/>
</dbReference>
<evidence type="ECO:0000256" key="4">
    <source>
        <dbReference type="PROSITE-ProRule" id="PRU10040"/>
    </source>
</evidence>
<dbReference type="PROSITE" id="PS51257">
    <property type="entry name" value="PROKAR_LIPOPROTEIN"/>
    <property type="match status" value="1"/>
</dbReference>
<organism evidence="7 8">
    <name type="scientific">Arenimonas terrae</name>
    <dbReference type="NCBI Taxonomy" id="2546226"/>
    <lineage>
        <taxon>Bacteria</taxon>
        <taxon>Pseudomonadati</taxon>
        <taxon>Pseudomonadota</taxon>
        <taxon>Gammaproteobacteria</taxon>
        <taxon>Lysobacterales</taxon>
        <taxon>Lysobacteraceae</taxon>
        <taxon>Arenimonas</taxon>
    </lineage>
</organism>
<protein>
    <recommendedName>
        <fullName evidence="5">Pectinesterase</fullName>
        <ecNumber evidence="5">3.1.1.11</ecNumber>
    </recommendedName>
</protein>
<dbReference type="Proteomes" id="UP000305760">
    <property type="component" value="Unassembled WGS sequence"/>
</dbReference>
<keyword evidence="8" id="KW-1185">Reference proteome</keyword>
<dbReference type="InterPro" id="IPR011050">
    <property type="entry name" value="Pectin_lyase_fold/virulence"/>
</dbReference>
<feature type="domain" description="Pectinesterase catalytic" evidence="6">
    <location>
        <begin position="32"/>
        <end position="275"/>
    </location>
</feature>
<evidence type="ECO:0000256" key="2">
    <source>
        <dbReference type="ARBA" id="ARBA00022801"/>
    </source>
</evidence>
<dbReference type="InterPro" id="IPR000070">
    <property type="entry name" value="Pectinesterase_cat"/>
</dbReference>
<keyword evidence="2 5" id="KW-0378">Hydrolase</keyword>
<dbReference type="OrthoDB" id="191551at2"/>
<dbReference type="Pfam" id="PF01095">
    <property type="entry name" value="Pectinesterase"/>
    <property type="match status" value="1"/>
</dbReference>
<keyword evidence="3 5" id="KW-0063">Aspartyl esterase</keyword>
<reference evidence="7 8" key="1">
    <citation type="submission" date="2019-03" db="EMBL/GenBank/DDBJ databases">
        <title>Arenimonas daejeonensis sp. nov., isolated from compost.</title>
        <authorList>
            <person name="Jeon C.O."/>
        </authorList>
    </citation>
    <scope>NUCLEOTIDE SEQUENCE [LARGE SCALE GENOMIC DNA]</scope>
    <source>
        <strain evidence="7 8">R29</strain>
    </source>
</reference>
<dbReference type="GO" id="GO:0009279">
    <property type="term" value="C:cell outer membrane"/>
    <property type="evidence" value="ECO:0007669"/>
    <property type="project" value="TreeGrafter"/>
</dbReference>
<dbReference type="InterPro" id="IPR012334">
    <property type="entry name" value="Pectin_lyas_fold"/>
</dbReference>
<dbReference type="SUPFAM" id="SSF51126">
    <property type="entry name" value="Pectin lyase-like"/>
    <property type="match status" value="1"/>
</dbReference>
<evidence type="ECO:0000256" key="5">
    <source>
        <dbReference type="RuleBase" id="RU000589"/>
    </source>
</evidence>
<evidence type="ECO:0000313" key="7">
    <source>
        <dbReference type="EMBL" id="TNJ33315.1"/>
    </source>
</evidence>
<dbReference type="PROSITE" id="PS00503">
    <property type="entry name" value="PECTINESTERASE_2"/>
    <property type="match status" value="1"/>
</dbReference>
<dbReference type="InterPro" id="IPR033131">
    <property type="entry name" value="Pectinesterase_Asp_AS"/>
</dbReference>
<evidence type="ECO:0000313" key="8">
    <source>
        <dbReference type="Proteomes" id="UP000305760"/>
    </source>
</evidence>
<dbReference type="EMBL" id="SMDR01000003">
    <property type="protein sequence ID" value="TNJ33315.1"/>
    <property type="molecule type" value="Genomic_DNA"/>
</dbReference>
<comment type="caution">
    <text evidence="7">The sequence shown here is derived from an EMBL/GenBank/DDBJ whole genome shotgun (WGS) entry which is preliminary data.</text>
</comment>
<comment type="similarity">
    <text evidence="1">Belongs to the pectinesterase family.</text>
</comment>
<dbReference type="EC" id="3.1.1.11" evidence="5"/>
<evidence type="ECO:0000256" key="1">
    <source>
        <dbReference type="ARBA" id="ARBA00008891"/>
    </source>
</evidence>
<accession>A0A5C4RQS8</accession>
<name>A0A5C4RQS8_9GAMM</name>
<proteinExistence type="inferred from homology"/>
<dbReference type="GO" id="GO:0045490">
    <property type="term" value="P:pectin catabolic process"/>
    <property type="evidence" value="ECO:0007669"/>
    <property type="project" value="UniProtKB-UniRule"/>
</dbReference>
<feature type="active site" evidence="4">
    <location>
        <position position="201"/>
    </location>
</feature>
<dbReference type="UniPathway" id="UPA00545">
    <property type="reaction ID" value="UER00823"/>
</dbReference>
<comment type="catalytic activity">
    <reaction evidence="5">
        <text>[(1-&gt;4)-alpha-D-galacturonosyl methyl ester](n) + n H2O = [(1-&gt;4)-alpha-D-galacturonosyl](n) + n methanol + n H(+)</text>
        <dbReference type="Rhea" id="RHEA:22380"/>
        <dbReference type="Rhea" id="RHEA-COMP:14570"/>
        <dbReference type="Rhea" id="RHEA-COMP:14573"/>
        <dbReference type="ChEBI" id="CHEBI:15377"/>
        <dbReference type="ChEBI" id="CHEBI:15378"/>
        <dbReference type="ChEBI" id="CHEBI:17790"/>
        <dbReference type="ChEBI" id="CHEBI:140522"/>
        <dbReference type="ChEBI" id="CHEBI:140523"/>
        <dbReference type="EC" id="3.1.1.11"/>
    </reaction>
</comment>
<evidence type="ECO:0000259" key="6">
    <source>
        <dbReference type="Pfam" id="PF01095"/>
    </source>
</evidence>
<dbReference type="AlphaFoldDB" id="A0A5C4RQS8"/>
<sequence length="367" mass="39382">MLRRQFLGAGLAAATLAACRTAPRSASREEFDATVLADGRGSHRTLAAAVADAPADGVRPYRVLVGAGRWREKLVIDRPNIHLVGADRAASVLFFDAAAGQARPDGQPWGTWGCASVIVRARDFSASRLSIANTFDYLGNLDSPDFQPMGPNGLQAVALMLDQGADRCTLADVDLRGHQDTLFVDAGRSVFRRCRIAGSVDFVFGSGRALFQDCELQSRARPASKPRQGYIAVPSTPAAQDCGLVFDRCRLTREAGVPDGSVALGRAWRPGRTFSDGQYGDPGALGSAVYLSCWMDAHIDAAAGWDPMAYTARDGQRVMLEPQDARLFEFDSRGPGAARSHNRRWLDAAQAAAYAPARVLDGWEPGT</sequence>